<evidence type="ECO:0000313" key="3">
    <source>
        <dbReference type="Proteomes" id="UP000076738"/>
    </source>
</evidence>
<protein>
    <submittedName>
        <fullName evidence="2">GroES-like protein</fullName>
    </submittedName>
</protein>
<organism evidence="2 3">
    <name type="scientific">Calocera viscosa (strain TUFC12733)</name>
    <dbReference type="NCBI Taxonomy" id="1330018"/>
    <lineage>
        <taxon>Eukaryota</taxon>
        <taxon>Fungi</taxon>
        <taxon>Dikarya</taxon>
        <taxon>Basidiomycota</taxon>
        <taxon>Agaricomycotina</taxon>
        <taxon>Dacrymycetes</taxon>
        <taxon>Dacrymycetales</taxon>
        <taxon>Dacrymycetaceae</taxon>
        <taxon>Calocera</taxon>
    </lineage>
</organism>
<dbReference type="Gene3D" id="3.40.50.720">
    <property type="entry name" value="NAD(P)-binding Rossmann-like Domain"/>
    <property type="match status" value="1"/>
</dbReference>
<dbReference type="OrthoDB" id="10257049at2759"/>
<evidence type="ECO:0000259" key="1">
    <source>
        <dbReference type="SMART" id="SM00829"/>
    </source>
</evidence>
<dbReference type="PANTHER" id="PTHR45348:SF2">
    <property type="entry name" value="ZINC-TYPE ALCOHOL DEHYDROGENASE-LIKE PROTEIN C2E1P3.01"/>
    <property type="match status" value="1"/>
</dbReference>
<name>A0A167HAY1_CALVF</name>
<dbReference type="AlphaFoldDB" id="A0A167HAY1"/>
<gene>
    <name evidence="2" type="ORF">CALVIDRAFT_345481</name>
</gene>
<reference evidence="2 3" key="1">
    <citation type="journal article" date="2016" name="Mol. Biol. Evol.">
        <title>Comparative Genomics of Early-Diverging Mushroom-Forming Fungi Provides Insights into the Origins of Lignocellulose Decay Capabilities.</title>
        <authorList>
            <person name="Nagy L.G."/>
            <person name="Riley R."/>
            <person name="Tritt A."/>
            <person name="Adam C."/>
            <person name="Daum C."/>
            <person name="Floudas D."/>
            <person name="Sun H."/>
            <person name="Yadav J.S."/>
            <person name="Pangilinan J."/>
            <person name="Larsson K.H."/>
            <person name="Matsuura K."/>
            <person name="Barry K."/>
            <person name="Labutti K."/>
            <person name="Kuo R."/>
            <person name="Ohm R.A."/>
            <person name="Bhattacharya S.S."/>
            <person name="Shirouzu T."/>
            <person name="Yoshinaga Y."/>
            <person name="Martin F.M."/>
            <person name="Grigoriev I.V."/>
            <person name="Hibbett D.S."/>
        </authorList>
    </citation>
    <scope>NUCLEOTIDE SEQUENCE [LARGE SCALE GENOMIC DNA]</scope>
    <source>
        <strain evidence="2 3">TUFC12733</strain>
    </source>
</reference>
<dbReference type="CDD" id="cd08249">
    <property type="entry name" value="enoyl_reductase_like"/>
    <property type="match status" value="1"/>
</dbReference>
<evidence type="ECO:0000313" key="2">
    <source>
        <dbReference type="EMBL" id="KZO91431.1"/>
    </source>
</evidence>
<dbReference type="Proteomes" id="UP000076738">
    <property type="component" value="Unassembled WGS sequence"/>
</dbReference>
<dbReference type="Gene3D" id="3.90.180.10">
    <property type="entry name" value="Medium-chain alcohol dehydrogenases, catalytic domain"/>
    <property type="match status" value="1"/>
</dbReference>
<sequence length="359" mass="37803">MSMMRAVLATGPPARALRMGERPIPLPLRPGELLVRVKAVALNPTDWRNIPLAQEGCGIGCDFAGVVEERGPQLRGTAPAQGDRVAGFVHGNLYKHQGAFAEYVRTPADLVWSVPPNVPFTAAASIGGIGGSTAAQVVFMKLGLPMPKPGVHTGSESTSGPKPGFVVWSGASSVGQYASQLARLAGHNVLVTASPENFDYLKSLGVSAVFDYRDPDAPAQIRATAEREGGPGVVCGLDAVSAEGSTLKAIETFGPRGGHLITLLPVNVTGARQDVKVESTVVYTVLGDAFRLWNKQFDANVADREAISRWYRVCGELVGKGDLRPNRLRVLPGGLPGIEAGLELLKSGTLSAEKVVLEI</sequence>
<dbReference type="InterPro" id="IPR047122">
    <property type="entry name" value="Trans-enoyl_RdTase-like"/>
</dbReference>
<dbReference type="GO" id="GO:0016651">
    <property type="term" value="F:oxidoreductase activity, acting on NAD(P)H"/>
    <property type="evidence" value="ECO:0007669"/>
    <property type="project" value="InterPro"/>
</dbReference>
<dbReference type="Pfam" id="PF08240">
    <property type="entry name" value="ADH_N"/>
    <property type="match status" value="1"/>
</dbReference>
<dbReference type="SUPFAM" id="SSF50129">
    <property type="entry name" value="GroES-like"/>
    <property type="match status" value="1"/>
</dbReference>
<dbReference type="SMART" id="SM00829">
    <property type="entry name" value="PKS_ER"/>
    <property type="match status" value="1"/>
</dbReference>
<dbReference type="InterPro" id="IPR036291">
    <property type="entry name" value="NAD(P)-bd_dom_sf"/>
</dbReference>
<dbReference type="PANTHER" id="PTHR45348">
    <property type="entry name" value="HYPOTHETICAL OXIDOREDUCTASE (EUROFUNG)"/>
    <property type="match status" value="1"/>
</dbReference>
<dbReference type="EMBL" id="KV417323">
    <property type="protein sequence ID" value="KZO91431.1"/>
    <property type="molecule type" value="Genomic_DNA"/>
</dbReference>
<proteinExistence type="predicted"/>
<dbReference type="STRING" id="1330018.A0A167HAY1"/>
<dbReference type="InterPro" id="IPR020843">
    <property type="entry name" value="ER"/>
</dbReference>
<dbReference type="InterPro" id="IPR011032">
    <property type="entry name" value="GroES-like_sf"/>
</dbReference>
<accession>A0A167HAY1</accession>
<feature type="domain" description="Enoyl reductase (ER)" evidence="1">
    <location>
        <begin position="14"/>
        <end position="357"/>
    </location>
</feature>
<dbReference type="SUPFAM" id="SSF51735">
    <property type="entry name" value="NAD(P)-binding Rossmann-fold domains"/>
    <property type="match status" value="1"/>
</dbReference>
<keyword evidence="3" id="KW-1185">Reference proteome</keyword>
<dbReference type="InterPro" id="IPR013154">
    <property type="entry name" value="ADH-like_N"/>
</dbReference>